<dbReference type="InterPro" id="IPR003781">
    <property type="entry name" value="CoA-bd"/>
</dbReference>
<dbReference type="OrthoDB" id="5138418at2759"/>
<comment type="caution">
    <text evidence="2">The sequence shown here is derived from an EMBL/GenBank/DDBJ whole genome shotgun (WGS) entry which is preliminary data.</text>
</comment>
<dbReference type="PANTHER" id="PTHR33303:SF2">
    <property type="entry name" value="COA-BINDING DOMAIN-CONTAINING PROTEIN"/>
    <property type="match status" value="1"/>
</dbReference>
<dbReference type="Proteomes" id="UP000799429">
    <property type="component" value="Unassembled WGS sequence"/>
</dbReference>
<evidence type="ECO:0000313" key="3">
    <source>
        <dbReference type="Proteomes" id="UP000799429"/>
    </source>
</evidence>
<dbReference type="SUPFAM" id="SSF51735">
    <property type="entry name" value="NAD(P)-binding Rossmann-fold domains"/>
    <property type="match status" value="1"/>
</dbReference>
<dbReference type="InterPro" id="IPR036291">
    <property type="entry name" value="NAD(P)-bd_dom_sf"/>
</dbReference>
<protein>
    <submittedName>
        <fullName evidence="2">NAD(P)-binding protein</fullName>
    </submittedName>
</protein>
<feature type="domain" description="CoA-binding" evidence="1">
    <location>
        <begin position="14"/>
        <end position="122"/>
    </location>
</feature>
<dbReference type="Gene3D" id="3.40.50.720">
    <property type="entry name" value="NAD(P)-binding Rossmann-like Domain"/>
    <property type="match status" value="1"/>
</dbReference>
<dbReference type="Pfam" id="PF13380">
    <property type="entry name" value="CoA_binding_2"/>
    <property type="match status" value="1"/>
</dbReference>
<dbReference type="PANTHER" id="PTHR33303">
    <property type="entry name" value="CYTOPLASMIC PROTEIN-RELATED"/>
    <property type="match status" value="1"/>
</dbReference>
<evidence type="ECO:0000313" key="2">
    <source>
        <dbReference type="EMBL" id="KAF2836107.1"/>
    </source>
</evidence>
<name>A0A9P4S6C8_9PEZI</name>
<proteinExistence type="predicted"/>
<gene>
    <name evidence="2" type="ORF">M501DRAFT_1007585</name>
</gene>
<accession>A0A9P4S6C8</accession>
<reference evidence="2" key="1">
    <citation type="journal article" date="2020" name="Stud. Mycol.">
        <title>101 Dothideomycetes genomes: a test case for predicting lifestyles and emergence of pathogens.</title>
        <authorList>
            <person name="Haridas S."/>
            <person name="Albert R."/>
            <person name="Binder M."/>
            <person name="Bloem J."/>
            <person name="Labutti K."/>
            <person name="Salamov A."/>
            <person name="Andreopoulos B."/>
            <person name="Baker S."/>
            <person name="Barry K."/>
            <person name="Bills G."/>
            <person name="Bluhm B."/>
            <person name="Cannon C."/>
            <person name="Castanera R."/>
            <person name="Culley D."/>
            <person name="Daum C."/>
            <person name="Ezra D."/>
            <person name="Gonzalez J."/>
            <person name="Henrissat B."/>
            <person name="Kuo A."/>
            <person name="Liang C."/>
            <person name="Lipzen A."/>
            <person name="Lutzoni F."/>
            <person name="Magnuson J."/>
            <person name="Mondo S."/>
            <person name="Nolan M."/>
            <person name="Ohm R."/>
            <person name="Pangilinan J."/>
            <person name="Park H.-J."/>
            <person name="Ramirez L."/>
            <person name="Alfaro M."/>
            <person name="Sun H."/>
            <person name="Tritt A."/>
            <person name="Yoshinaga Y."/>
            <person name="Zwiers L.-H."/>
            <person name="Turgeon B."/>
            <person name="Goodwin S."/>
            <person name="Spatafora J."/>
            <person name="Crous P."/>
            <person name="Grigoriev I."/>
        </authorList>
    </citation>
    <scope>NUCLEOTIDE SEQUENCE</scope>
    <source>
        <strain evidence="2">CBS 101060</strain>
    </source>
</reference>
<keyword evidence="3" id="KW-1185">Reference proteome</keyword>
<evidence type="ECO:0000259" key="1">
    <source>
        <dbReference type="Pfam" id="PF13380"/>
    </source>
</evidence>
<dbReference type="EMBL" id="MU006105">
    <property type="protein sequence ID" value="KAF2836107.1"/>
    <property type="molecule type" value="Genomic_DNA"/>
</dbReference>
<dbReference type="AlphaFoldDB" id="A0A9P4S6C8"/>
<sequence length="162" mass="17039">METTLTSFFKTPVFAVAGASSDPTKFGHKVLLWYLQHSLPVHALNPNAPRISFAPSTTLAPVPTLPGPAALPSPAETALSVITPPAVTMRVLREAKRAGVRAVWLQPGSFDAEVEEFARGAFEIVLAGLEGSEGHEGWCVLVDGERGVRGAGREGEGQGGKL</sequence>
<organism evidence="2 3">
    <name type="scientific">Patellaria atrata CBS 101060</name>
    <dbReference type="NCBI Taxonomy" id="1346257"/>
    <lineage>
        <taxon>Eukaryota</taxon>
        <taxon>Fungi</taxon>
        <taxon>Dikarya</taxon>
        <taxon>Ascomycota</taxon>
        <taxon>Pezizomycotina</taxon>
        <taxon>Dothideomycetes</taxon>
        <taxon>Dothideomycetes incertae sedis</taxon>
        <taxon>Patellariales</taxon>
        <taxon>Patellariaceae</taxon>
        <taxon>Patellaria</taxon>
    </lineage>
</organism>